<proteinExistence type="predicted"/>
<reference evidence="1 2" key="1">
    <citation type="submission" date="2019-09" db="EMBL/GenBank/DDBJ databases">
        <authorList>
            <person name="Chandra G."/>
            <person name="Truman W A."/>
        </authorList>
    </citation>
    <scope>NUCLEOTIDE SEQUENCE [LARGE SCALE GENOMIC DNA]</scope>
    <source>
        <strain evidence="1">PS880</strain>
    </source>
</reference>
<protein>
    <submittedName>
        <fullName evidence="1">Uncharacterized protein</fullName>
    </submittedName>
</protein>
<accession>A0A5E7QJ55</accession>
<evidence type="ECO:0000313" key="2">
    <source>
        <dbReference type="Proteomes" id="UP000375525"/>
    </source>
</evidence>
<name>A0A5E7QJ55_PSEFL</name>
<evidence type="ECO:0000313" key="1">
    <source>
        <dbReference type="EMBL" id="VVP61508.1"/>
    </source>
</evidence>
<dbReference type="AlphaFoldDB" id="A0A5E7QJ55"/>
<gene>
    <name evidence="1" type="ORF">PS880_06305</name>
</gene>
<organism evidence="1 2">
    <name type="scientific">Pseudomonas fluorescens</name>
    <dbReference type="NCBI Taxonomy" id="294"/>
    <lineage>
        <taxon>Bacteria</taxon>
        <taxon>Pseudomonadati</taxon>
        <taxon>Pseudomonadota</taxon>
        <taxon>Gammaproteobacteria</taxon>
        <taxon>Pseudomonadales</taxon>
        <taxon>Pseudomonadaceae</taxon>
        <taxon>Pseudomonas</taxon>
    </lineage>
</organism>
<dbReference type="EMBL" id="CABVIH010000089">
    <property type="protein sequence ID" value="VVP61508.1"/>
    <property type="molecule type" value="Genomic_DNA"/>
</dbReference>
<sequence>MHLVNSMRGIVDIINCGPSICSPRHRHRASANTYGSRYPAICRAFCTSQNPADSGRGKVNVKTFITQCLLLCGRDMFTELFSQIPIYLLYRTEVMVVVVILRGVFRYPCALLQALCIRTTLRSSSQHSHQLRTHAQQIRVSLH</sequence>
<dbReference type="Proteomes" id="UP000375525">
    <property type="component" value="Unassembled WGS sequence"/>
</dbReference>